<accession>A0A060T3M1</accession>
<dbReference type="PROSITE" id="PS50048">
    <property type="entry name" value="ZN2_CY6_FUNGAL_2"/>
    <property type="match status" value="1"/>
</dbReference>
<dbReference type="PANTHER" id="PTHR31668:SF24">
    <property type="entry name" value="TRANSCRIPTION FACTOR, PUTATIVE-RELATED"/>
    <property type="match status" value="1"/>
</dbReference>
<gene>
    <name evidence="6" type="ORF">GNLVRS02_ARAD1A10824g</name>
</gene>
<proteinExistence type="predicted"/>
<keyword evidence="4" id="KW-0539">Nucleus</keyword>
<evidence type="ECO:0000256" key="2">
    <source>
        <dbReference type="ARBA" id="ARBA00023015"/>
    </source>
</evidence>
<organism evidence="6">
    <name type="scientific">Blastobotrys adeninivorans</name>
    <name type="common">Yeast</name>
    <name type="synonym">Arxula adeninivorans</name>
    <dbReference type="NCBI Taxonomy" id="409370"/>
    <lineage>
        <taxon>Eukaryota</taxon>
        <taxon>Fungi</taxon>
        <taxon>Dikarya</taxon>
        <taxon>Ascomycota</taxon>
        <taxon>Saccharomycotina</taxon>
        <taxon>Dipodascomycetes</taxon>
        <taxon>Dipodascales</taxon>
        <taxon>Trichomonascaceae</taxon>
        <taxon>Blastobotrys</taxon>
    </lineage>
</organism>
<dbReference type="PANTHER" id="PTHR31668">
    <property type="entry name" value="GLUCOSE TRANSPORT TRANSCRIPTION REGULATOR RGT1-RELATED-RELATED"/>
    <property type="match status" value="1"/>
</dbReference>
<keyword evidence="1" id="KW-0862">Zinc</keyword>
<evidence type="ECO:0000259" key="5">
    <source>
        <dbReference type="PROSITE" id="PS50048"/>
    </source>
</evidence>
<evidence type="ECO:0000256" key="4">
    <source>
        <dbReference type="ARBA" id="ARBA00023242"/>
    </source>
</evidence>
<dbReference type="InterPro" id="IPR050797">
    <property type="entry name" value="Carb_Metab_Trans_Reg"/>
</dbReference>
<dbReference type="CDD" id="cd12148">
    <property type="entry name" value="fungal_TF_MHR"/>
    <property type="match status" value="1"/>
</dbReference>
<feature type="domain" description="Zn(2)-C6 fungal-type" evidence="5">
    <location>
        <begin position="23"/>
        <end position="52"/>
    </location>
</feature>
<protein>
    <submittedName>
        <fullName evidence="6">ARAD1A10824p</fullName>
    </submittedName>
</protein>
<dbReference type="SUPFAM" id="SSF57701">
    <property type="entry name" value="Zn2/Cys6 DNA-binding domain"/>
    <property type="match status" value="1"/>
</dbReference>
<dbReference type="AlphaFoldDB" id="A0A060T3M1"/>
<name>A0A060T3M1_BLAAD</name>
<reference evidence="6" key="2">
    <citation type="submission" date="2014-06" db="EMBL/GenBank/DDBJ databases">
        <title>The complete genome of Blastobotrys (Arxula) adeninivorans LS3 - a yeast of biotechnological interest.</title>
        <authorList>
            <person name="Kunze G."/>
            <person name="Gaillardin C."/>
            <person name="Czernicka M."/>
            <person name="Durrens P."/>
            <person name="Martin T."/>
            <person name="Boer E."/>
            <person name="Gabaldon T."/>
            <person name="Cruz J."/>
            <person name="Talla E."/>
            <person name="Marck C."/>
            <person name="Goffeau A."/>
            <person name="Barbe V."/>
            <person name="Baret P."/>
            <person name="Baronian K."/>
            <person name="Beier S."/>
            <person name="Bleykasten C."/>
            <person name="Bode R."/>
            <person name="Casaregola S."/>
            <person name="Despons L."/>
            <person name="Fairhead C."/>
            <person name="Giersberg M."/>
            <person name="Gierski P."/>
            <person name="Hahnel U."/>
            <person name="Hartmann A."/>
            <person name="Jankowska D."/>
            <person name="Jubin C."/>
            <person name="Jung P."/>
            <person name="Lafontaine I."/>
            <person name="Leh-Louis V."/>
            <person name="Lemaire M."/>
            <person name="Marcet-Houben M."/>
            <person name="Mascher M."/>
            <person name="Morel G."/>
            <person name="Richard G.-F."/>
            <person name="Riechen J."/>
            <person name="Sacerdot C."/>
            <person name="Sarkar A."/>
            <person name="Savel G."/>
            <person name="Schacherer J."/>
            <person name="Sherman D."/>
            <person name="Straub M.-L."/>
            <person name="Stein N."/>
            <person name="Thierry A."/>
            <person name="Trautwein-Schult A."/>
            <person name="Westhof E."/>
            <person name="Worch S."/>
            <person name="Dujon B."/>
            <person name="Souciet J.-L."/>
            <person name="Wincker P."/>
            <person name="Scholz U."/>
            <person name="Neuveglise N."/>
        </authorList>
    </citation>
    <scope>NUCLEOTIDE SEQUENCE</scope>
    <source>
        <strain evidence="6">LS3</strain>
    </source>
</reference>
<dbReference type="GO" id="GO:0000981">
    <property type="term" value="F:DNA-binding transcription factor activity, RNA polymerase II-specific"/>
    <property type="evidence" value="ECO:0007669"/>
    <property type="project" value="InterPro"/>
</dbReference>
<dbReference type="SMART" id="SM00066">
    <property type="entry name" value="GAL4"/>
    <property type="match status" value="1"/>
</dbReference>
<dbReference type="PhylomeDB" id="A0A060T3M1"/>
<dbReference type="Gene3D" id="4.10.240.10">
    <property type="entry name" value="Zn(2)-C6 fungal-type DNA-binding domain"/>
    <property type="match status" value="1"/>
</dbReference>
<dbReference type="Pfam" id="PF00172">
    <property type="entry name" value="Zn_clus"/>
    <property type="match status" value="1"/>
</dbReference>
<dbReference type="GO" id="GO:0008270">
    <property type="term" value="F:zinc ion binding"/>
    <property type="evidence" value="ECO:0007669"/>
    <property type="project" value="InterPro"/>
</dbReference>
<reference evidence="6" key="1">
    <citation type="submission" date="2014-02" db="EMBL/GenBank/DDBJ databases">
        <authorList>
            <person name="Genoscope - CEA"/>
        </authorList>
    </citation>
    <scope>NUCLEOTIDE SEQUENCE</scope>
    <source>
        <strain evidence="6">LS3</strain>
    </source>
</reference>
<keyword evidence="3" id="KW-0804">Transcription</keyword>
<dbReference type="InterPro" id="IPR036864">
    <property type="entry name" value="Zn2-C6_fun-type_DNA-bd_sf"/>
</dbReference>
<sequence length="465" mass="51825">MMPLVKTESAESQVGPEKTRSGACEACRKRKVKCSGSHPCTACVNSHLSCVYSSWKSGRSRRGIKRGKVITDYMTNSPLARIPHIRFSDEYIYSLIPYFMSGRYPVCPVLCEDEARSAVQDAVKGGEDGPLGYAIGAVALEYLNSKTGFGPDKQSIEALARLAIASRGPLSPDFNVSLKAVITSSFISDALVTAGKLDAAWLYLHEAIGMMNLLRIGDSSTLAGLSDNERARQLRVYWMLYVHERFLVLHMKRSRLLLPPLAEYPKQVSDIAPEVHRGFLCIVQLFEHVDQNFVNAFIGADGHVDDVDPQWIQDKANALESFASKLPSELTPAQQADQIISHQWMLIVLWQIAMSRFWLLSTTTTSGVMALVFPIEVTRKLQKLVTDIDTDAIEAQGYSINQKLYELIIAISEVIPLIPPDRLRLEVDSIDSFVWIARYLLTQSTVLDAQKAILETKLDRITSML</sequence>
<evidence type="ECO:0000256" key="1">
    <source>
        <dbReference type="ARBA" id="ARBA00022833"/>
    </source>
</evidence>
<dbReference type="PROSITE" id="PS00463">
    <property type="entry name" value="ZN2_CY6_FUNGAL_1"/>
    <property type="match status" value="1"/>
</dbReference>
<dbReference type="CDD" id="cd00067">
    <property type="entry name" value="GAL4"/>
    <property type="match status" value="1"/>
</dbReference>
<evidence type="ECO:0000313" key="6">
    <source>
        <dbReference type="EMBL" id="CDP33502.1"/>
    </source>
</evidence>
<evidence type="ECO:0000256" key="3">
    <source>
        <dbReference type="ARBA" id="ARBA00023163"/>
    </source>
</evidence>
<dbReference type="EMBL" id="HG937691">
    <property type="protein sequence ID" value="CDP33502.1"/>
    <property type="molecule type" value="Genomic_DNA"/>
</dbReference>
<keyword evidence="2" id="KW-0805">Transcription regulation</keyword>
<dbReference type="InterPro" id="IPR001138">
    <property type="entry name" value="Zn2Cys6_DnaBD"/>
</dbReference>